<gene>
    <name evidence="4" type="ORF">H1D41_12150</name>
</gene>
<feature type="compositionally biased region" description="Low complexity" evidence="1">
    <location>
        <begin position="1318"/>
        <end position="1338"/>
    </location>
</feature>
<dbReference type="Gene3D" id="2.60.40.1170">
    <property type="entry name" value="Mu homology domain, subdomain B"/>
    <property type="match status" value="1"/>
</dbReference>
<protein>
    <submittedName>
        <fullName evidence="4">DUF11 domain-containing protein</fullName>
    </submittedName>
</protein>
<feature type="region of interest" description="Disordered" evidence="1">
    <location>
        <begin position="1401"/>
        <end position="1447"/>
    </location>
</feature>
<dbReference type="InterPro" id="IPR055354">
    <property type="entry name" value="DUF7507"/>
</dbReference>
<feature type="domain" description="DUF7507" evidence="3">
    <location>
        <begin position="1330"/>
        <end position="1412"/>
    </location>
</feature>
<keyword evidence="5" id="KW-1185">Reference proteome</keyword>
<accession>A0A8J7IRW1</accession>
<evidence type="ECO:0000256" key="1">
    <source>
        <dbReference type="SAM" id="MobiDB-lite"/>
    </source>
</evidence>
<dbReference type="NCBIfam" id="TIGR01451">
    <property type="entry name" value="B_ant_repeat"/>
    <property type="match status" value="2"/>
</dbReference>
<comment type="caution">
    <text evidence="4">The sequence shown here is derived from an EMBL/GenBank/DDBJ whole genome shotgun (WGS) entry which is preliminary data.</text>
</comment>
<feature type="region of interest" description="Disordered" evidence="1">
    <location>
        <begin position="852"/>
        <end position="898"/>
    </location>
</feature>
<feature type="compositionally biased region" description="Acidic residues" evidence="1">
    <location>
        <begin position="1426"/>
        <end position="1436"/>
    </location>
</feature>
<feature type="domain" description="DUF11" evidence="2">
    <location>
        <begin position="293"/>
        <end position="418"/>
    </location>
</feature>
<dbReference type="Proteomes" id="UP000640583">
    <property type="component" value="Unassembled WGS sequence"/>
</dbReference>
<organism evidence="4 5">
    <name type="scientific">Halocynthiibacter styelae</name>
    <dbReference type="NCBI Taxonomy" id="2761955"/>
    <lineage>
        <taxon>Bacteria</taxon>
        <taxon>Pseudomonadati</taxon>
        <taxon>Pseudomonadota</taxon>
        <taxon>Alphaproteobacteria</taxon>
        <taxon>Rhodobacterales</taxon>
        <taxon>Paracoccaceae</taxon>
        <taxon>Halocynthiibacter</taxon>
    </lineage>
</organism>
<dbReference type="InterPro" id="IPR047589">
    <property type="entry name" value="DUF11_rpt"/>
</dbReference>
<evidence type="ECO:0000313" key="4">
    <source>
        <dbReference type="EMBL" id="MBI1494391.1"/>
    </source>
</evidence>
<dbReference type="InterPro" id="IPR051172">
    <property type="entry name" value="Chlamydia_OmcB"/>
</dbReference>
<reference evidence="4" key="1">
    <citation type="submission" date="2020-10" db="EMBL/GenBank/DDBJ databases">
        <title>Paenihalocynthiibacter styelae gen. nov., sp. nov., isolated from stalked sea squirt Styela clava.</title>
        <authorList>
            <person name="Kim Y.-O."/>
            <person name="Yoon J.-H."/>
        </authorList>
    </citation>
    <scope>NUCLEOTIDE SEQUENCE</scope>
    <source>
        <strain evidence="4">MYP1-1</strain>
    </source>
</reference>
<dbReference type="Pfam" id="PF24346">
    <property type="entry name" value="DUF7507"/>
    <property type="match status" value="1"/>
</dbReference>
<evidence type="ECO:0000313" key="5">
    <source>
        <dbReference type="Proteomes" id="UP000640583"/>
    </source>
</evidence>
<name>A0A8J7IRW1_9RHOB</name>
<dbReference type="PANTHER" id="PTHR34819">
    <property type="entry name" value="LARGE CYSTEINE-RICH PERIPLASMIC PROTEIN OMCB"/>
    <property type="match status" value="1"/>
</dbReference>
<feature type="region of interest" description="Disordered" evidence="1">
    <location>
        <begin position="1317"/>
        <end position="1338"/>
    </location>
</feature>
<dbReference type="PANTHER" id="PTHR34819:SF3">
    <property type="entry name" value="CELL SURFACE PROTEIN"/>
    <property type="match status" value="1"/>
</dbReference>
<evidence type="ECO:0000259" key="3">
    <source>
        <dbReference type="Pfam" id="PF24346"/>
    </source>
</evidence>
<dbReference type="RefSeq" id="WP_228849163.1">
    <property type="nucleotide sequence ID" value="NZ_JADCKQ010000009.1"/>
</dbReference>
<sequence>MFYRISRAGFGTALFSRVKSKLSFFKLDNILFPHAAMIAGGMAGSLIALNTAANAQITMPVGSGSNGVFAGELIVNGIDIGNWTFTTQTANALSPTVQVPGGDLQSDGTGLSYDHNRRFETWNLDATLGVELDPTAFDATGFKYVLVLEGNSGRGDDFGARFDEYTVTAPGASGAPAKVDPAYLINGVVPLLSFPGQLSNLSAVPGGVTFQQPIINVQNLADFQASLPGATQAHLDAVIAERCIAGNSGAWRNNCLDWQVRTPSFDGDGNLRLEAINGASREGFRFSLLSEADLAVNKTIDGMDSGVVLSVGSTANYVITVTHAGGPSASSASLVSLRDVLPVEVTLNGTATASQGSYDPATQVWTIGTLQIGESVTLTLPFEVTSGNSGDTVTNAISLSDVSMLQTDTNPANNDTSVGFTIGAEIDANPETFSDIDSASGGVTTSVLGSDTFDGGAATLSNVTITAPVAADYTNADGDPVVGLSLDPTTGLISVSAGTPAGTYKINYEICAQDLSSNCATTVETIVVTSSDVPPITNPGPQPGRCFPTSLNMSGGALFDAAVISAANGTGTHTPESQLATSIVGADISHLFPGFPAGSVIVDANYNRRSGSSIGVGLTASPPTATFTLSGTHPIYIEPQHGKALRPGDTDGFRALDGVEYALISSLAPSVYTAYRNGNEYGVSRPLSNSGALPAQQVRWSSVTPATQFEIFTTEPDDDNNAAMFLAPTCTTSINTTKAATTVGSRNADGTFDVTYVITVENMSNINLRNMIVTDDLAAQFGAAFVSVVFAPVVSPVGTLSAESSGLTGSSAWAGDGANMLAANGQLGTGDAINVTFTVRIDPAATSATAFENTATASGDRPDGTRISDKSDDVTDGGTGTPDEDTGTPTTVTPPTQVLPADDAETIDRSAADAGATGVVNLFDGDTINGGPADATNATVVPVDPTSVPGELTVNPDGSVDVKPGTAPGVYSFDYQLCSLDTVPVCETATATITVTPEIEATPETFADFTQAGGDTTSILGSDTLNGATADLTTVEITAPMAADYSKLGGGTVSGITLDPATGIITVAPGTDAGTYNVAYEICTIALPVTCDTAVETVTVLPSDVVATDDAETIDRSTGDAGATGVVNLFDGDTINGDPADTTNATVVPVDPTSVPGELTVNPDGSVDVKPGTAPGVYSFDYQLCSLDTVPVCETATATITVTPEIEAAPETFDTFGPAGGTTPSILASDTLNGETADLSTVDITAPVPGDYKDASGQPVTGLTLDPATGLITIDPGLAAGDYFVDYEICTKAAPVTCSTTTETITIGVPKLTLTLESGTPGTDGGTDPSVTDPGDTVPYTLTVTNDGDVTMEDIIITSADLNNIVCNPTTLAPGEMATCTADPHVITVDDFNTGGIEKTATVTGTSTAGPAEDVSDTRNGGGSETSDDPDLEGNTDGDPTSDPTIVPLTPLAAEAGAITVSKTANLSVVNYGDTVTYTLVYENTSALNIADLDLLDELPGGLAYTPGTAALAGVAIEPSVAGRQLTWSGVDIAAGASVEVTLAARVLPDRATRELENKTWALQGNTVVSNIGSATIRIEAEHVFHCSDVIGKVFDDRNGNGIQDGPDSLAGLSDQNYDASKASIAPKVVNKGEPGLSGVRLVTVNGHLITTDAYGRFHVPCAALPADGGSNFTLKVDTRTLPSGYRMTTENPRVLRLTAGRFGRMNFGAAIADVARIDLDATAFATDQNGRPVAIPALDQALRAMLNDPANPVSVVHLRYHRAGSERPRTARRHLDLVENILNDAWTGQSGTRLLVERETLRLNQ</sequence>
<feature type="compositionally biased region" description="Low complexity" evidence="1">
    <location>
        <begin position="887"/>
        <end position="896"/>
    </location>
</feature>
<feature type="domain" description="DUF11" evidence="2">
    <location>
        <begin position="1459"/>
        <end position="1560"/>
    </location>
</feature>
<dbReference type="EMBL" id="JADCKQ010000009">
    <property type="protein sequence ID" value="MBI1494391.1"/>
    <property type="molecule type" value="Genomic_DNA"/>
</dbReference>
<proteinExistence type="predicted"/>
<evidence type="ECO:0000259" key="2">
    <source>
        <dbReference type="Pfam" id="PF01345"/>
    </source>
</evidence>
<dbReference type="Pfam" id="PF01345">
    <property type="entry name" value="DUF11"/>
    <property type="match status" value="2"/>
</dbReference>
<dbReference type="InterPro" id="IPR001434">
    <property type="entry name" value="OmcB-like_DUF11"/>
</dbReference>
<feature type="compositionally biased region" description="Basic and acidic residues" evidence="1">
    <location>
        <begin position="860"/>
        <end position="873"/>
    </location>
</feature>